<name>A0ABS3YND7_9BACT</name>
<proteinExistence type="predicted"/>
<evidence type="ECO:0000313" key="2">
    <source>
        <dbReference type="Proteomes" id="UP000677244"/>
    </source>
</evidence>
<accession>A0ABS3YND7</accession>
<organism evidence="1 2">
    <name type="scientific">Niastella soli</name>
    <dbReference type="NCBI Taxonomy" id="2821487"/>
    <lineage>
        <taxon>Bacteria</taxon>
        <taxon>Pseudomonadati</taxon>
        <taxon>Bacteroidota</taxon>
        <taxon>Chitinophagia</taxon>
        <taxon>Chitinophagales</taxon>
        <taxon>Chitinophagaceae</taxon>
        <taxon>Niastella</taxon>
    </lineage>
</organism>
<keyword evidence="2" id="KW-1185">Reference proteome</keyword>
<comment type="caution">
    <text evidence="1">The sequence shown here is derived from an EMBL/GenBank/DDBJ whole genome shotgun (WGS) entry which is preliminary data.</text>
</comment>
<gene>
    <name evidence="1" type="ORF">J7I42_03910</name>
</gene>
<dbReference type="RefSeq" id="WP_209137464.1">
    <property type="nucleotide sequence ID" value="NZ_JAGHKO010000001.1"/>
</dbReference>
<sequence>MGFNVSGIVINKNFENNFEELQEQLGLELNYEKDIIFEEASSNFKDETICDIYYSEKGTLLFIGAEQCLERVGIDEGNTLIFVLHEISMAFSLHYYENGDCKRAFFDFNGERKLEEGEKLPAEENQTDGSAVIWNQLGVVLGKSFWSIEPGEKAMRYKIV</sequence>
<dbReference type="EMBL" id="JAGHKO010000001">
    <property type="protein sequence ID" value="MBO9199398.1"/>
    <property type="molecule type" value="Genomic_DNA"/>
</dbReference>
<evidence type="ECO:0000313" key="1">
    <source>
        <dbReference type="EMBL" id="MBO9199398.1"/>
    </source>
</evidence>
<dbReference type="Proteomes" id="UP000677244">
    <property type="component" value="Unassembled WGS sequence"/>
</dbReference>
<reference evidence="1 2" key="1">
    <citation type="submission" date="2021-03" db="EMBL/GenBank/DDBJ databases">
        <title>Assistant Professor.</title>
        <authorList>
            <person name="Huq M.A."/>
        </authorList>
    </citation>
    <scope>NUCLEOTIDE SEQUENCE [LARGE SCALE GENOMIC DNA]</scope>
    <source>
        <strain evidence="1 2">MAH-29</strain>
    </source>
</reference>
<protein>
    <submittedName>
        <fullName evidence="1">Uncharacterized protein</fullName>
    </submittedName>
</protein>